<dbReference type="PROSITE" id="PS51063">
    <property type="entry name" value="HTH_CRP_2"/>
    <property type="match status" value="1"/>
</dbReference>
<keyword evidence="1" id="KW-0805">Transcription regulation</keyword>
<dbReference type="EMBL" id="JALJYF010000001">
    <property type="protein sequence ID" value="MCP1727301.1"/>
    <property type="molecule type" value="Genomic_DNA"/>
</dbReference>
<dbReference type="SUPFAM" id="SSF46785">
    <property type="entry name" value="Winged helix' DNA-binding domain"/>
    <property type="match status" value="1"/>
</dbReference>
<feature type="domain" description="HTH crp-type" evidence="5">
    <location>
        <begin position="159"/>
        <end position="232"/>
    </location>
</feature>
<feature type="domain" description="Cyclic nucleotide-binding" evidence="4">
    <location>
        <begin position="28"/>
        <end position="102"/>
    </location>
</feature>
<dbReference type="InterPro" id="IPR000595">
    <property type="entry name" value="cNMP-bd_dom"/>
</dbReference>
<dbReference type="InterPro" id="IPR014710">
    <property type="entry name" value="RmlC-like_jellyroll"/>
</dbReference>
<evidence type="ECO:0000313" key="6">
    <source>
        <dbReference type="EMBL" id="MCP1727301.1"/>
    </source>
</evidence>
<dbReference type="Pfam" id="PF13545">
    <property type="entry name" value="HTH_Crp_2"/>
    <property type="match status" value="1"/>
</dbReference>
<dbReference type="Gene3D" id="2.60.120.10">
    <property type="entry name" value="Jelly Rolls"/>
    <property type="match status" value="1"/>
</dbReference>
<dbReference type="SUPFAM" id="SSF51206">
    <property type="entry name" value="cAMP-binding domain-like"/>
    <property type="match status" value="1"/>
</dbReference>
<sequence length="246" mass="27411">MASSQAQPLDLRELKRVCSNCSLKELCVPMGLARAEVERLDKVVEKSKTLHGGDHLFRKGDAMRSIYAVRSGTFKSYAVNREGEEQVIGFHLPGELVGLDAIHPDYHQCSVVALDTASACVLPFQQLSELASNIPGLQRQIMRLLSKEISAMVPLAGDHSAEERMATFLQDLAKRLGERGYSATDIHLAMSRRDIANYLRLATETVSRVLKKFQNKGWIAVDRRHLRILDQQALGELAKDSLSEQD</sequence>
<evidence type="ECO:0000256" key="1">
    <source>
        <dbReference type="ARBA" id="ARBA00023015"/>
    </source>
</evidence>
<dbReference type="Pfam" id="PF00027">
    <property type="entry name" value="cNMP_binding"/>
    <property type="match status" value="1"/>
</dbReference>
<dbReference type="Gene3D" id="1.10.10.10">
    <property type="entry name" value="Winged helix-like DNA-binding domain superfamily/Winged helix DNA-binding domain"/>
    <property type="match status" value="1"/>
</dbReference>
<proteinExistence type="predicted"/>
<dbReference type="PANTHER" id="PTHR24567">
    <property type="entry name" value="CRP FAMILY TRANSCRIPTIONAL REGULATORY PROTEIN"/>
    <property type="match status" value="1"/>
</dbReference>
<dbReference type="PRINTS" id="PR00034">
    <property type="entry name" value="HTHCRP"/>
</dbReference>
<dbReference type="NCBIfam" id="NF008365">
    <property type="entry name" value="PRK11161.1"/>
    <property type="match status" value="1"/>
</dbReference>
<dbReference type="RefSeq" id="WP_253446998.1">
    <property type="nucleotide sequence ID" value="NZ_JALJYF010000001.1"/>
</dbReference>
<dbReference type="InterPro" id="IPR050397">
    <property type="entry name" value="Env_Response_Regulators"/>
</dbReference>
<evidence type="ECO:0000313" key="7">
    <source>
        <dbReference type="Proteomes" id="UP001523550"/>
    </source>
</evidence>
<protein>
    <submittedName>
        <fullName evidence="6">CRP/FNR family transcriptional regulator</fullName>
    </submittedName>
</protein>
<accession>A0ABT1G7L5</accession>
<keyword evidence="7" id="KW-1185">Reference proteome</keyword>
<evidence type="ECO:0000259" key="5">
    <source>
        <dbReference type="PROSITE" id="PS51063"/>
    </source>
</evidence>
<name>A0ABT1G7L5_9GAMM</name>
<dbReference type="SMART" id="SM00100">
    <property type="entry name" value="cNMP"/>
    <property type="match status" value="1"/>
</dbReference>
<evidence type="ECO:0000259" key="4">
    <source>
        <dbReference type="PROSITE" id="PS50042"/>
    </source>
</evidence>
<dbReference type="PROSITE" id="PS50042">
    <property type="entry name" value="CNMP_BINDING_3"/>
    <property type="match status" value="1"/>
</dbReference>
<reference evidence="6 7" key="1">
    <citation type="submission" date="2022-03" db="EMBL/GenBank/DDBJ databases">
        <title>Genomic Encyclopedia of Type Strains, Phase III (KMG-III): the genomes of soil and plant-associated and newly described type strains.</title>
        <authorList>
            <person name="Whitman W."/>
        </authorList>
    </citation>
    <scope>NUCLEOTIDE SEQUENCE [LARGE SCALE GENOMIC DNA]</scope>
    <source>
        <strain evidence="6 7">BSker1</strain>
    </source>
</reference>
<dbReference type="CDD" id="cd00092">
    <property type="entry name" value="HTH_CRP"/>
    <property type="match status" value="1"/>
</dbReference>
<dbReference type="CDD" id="cd00038">
    <property type="entry name" value="CAP_ED"/>
    <property type="match status" value="1"/>
</dbReference>
<dbReference type="Proteomes" id="UP001523550">
    <property type="component" value="Unassembled WGS sequence"/>
</dbReference>
<dbReference type="SMART" id="SM00419">
    <property type="entry name" value="HTH_CRP"/>
    <property type="match status" value="1"/>
</dbReference>
<comment type="caution">
    <text evidence="6">The sequence shown here is derived from an EMBL/GenBank/DDBJ whole genome shotgun (WGS) entry which is preliminary data.</text>
</comment>
<dbReference type="InterPro" id="IPR018490">
    <property type="entry name" value="cNMP-bd_dom_sf"/>
</dbReference>
<keyword evidence="3" id="KW-0804">Transcription</keyword>
<evidence type="ECO:0000256" key="2">
    <source>
        <dbReference type="ARBA" id="ARBA00023125"/>
    </source>
</evidence>
<dbReference type="InterPro" id="IPR036388">
    <property type="entry name" value="WH-like_DNA-bd_sf"/>
</dbReference>
<organism evidence="6 7">
    <name type="scientific">Natronospira proteinivora</name>
    <dbReference type="NCBI Taxonomy" id="1807133"/>
    <lineage>
        <taxon>Bacteria</taxon>
        <taxon>Pseudomonadati</taxon>
        <taxon>Pseudomonadota</taxon>
        <taxon>Gammaproteobacteria</taxon>
        <taxon>Natronospirales</taxon>
        <taxon>Natronospiraceae</taxon>
        <taxon>Natronospira</taxon>
    </lineage>
</organism>
<keyword evidence="2" id="KW-0238">DNA-binding</keyword>
<evidence type="ECO:0000256" key="3">
    <source>
        <dbReference type="ARBA" id="ARBA00023163"/>
    </source>
</evidence>
<gene>
    <name evidence="6" type="ORF">J2T60_001266</name>
</gene>
<dbReference type="PANTHER" id="PTHR24567:SF75">
    <property type="entry name" value="FUMARATE AND NITRATE REDUCTION REGULATORY PROTEIN"/>
    <property type="match status" value="1"/>
</dbReference>
<dbReference type="InterPro" id="IPR036390">
    <property type="entry name" value="WH_DNA-bd_sf"/>
</dbReference>
<dbReference type="InterPro" id="IPR012318">
    <property type="entry name" value="HTH_CRP"/>
</dbReference>